<accession>A0A565B7R2</accession>
<dbReference type="OrthoDB" id="1109638at2759"/>
<name>A0A565B7R2_9BRAS</name>
<organism evidence="1 2">
    <name type="scientific">Arabis nemorensis</name>
    <dbReference type="NCBI Taxonomy" id="586526"/>
    <lineage>
        <taxon>Eukaryota</taxon>
        <taxon>Viridiplantae</taxon>
        <taxon>Streptophyta</taxon>
        <taxon>Embryophyta</taxon>
        <taxon>Tracheophyta</taxon>
        <taxon>Spermatophyta</taxon>
        <taxon>Magnoliopsida</taxon>
        <taxon>eudicotyledons</taxon>
        <taxon>Gunneridae</taxon>
        <taxon>Pentapetalae</taxon>
        <taxon>rosids</taxon>
        <taxon>malvids</taxon>
        <taxon>Brassicales</taxon>
        <taxon>Brassicaceae</taxon>
        <taxon>Arabideae</taxon>
        <taxon>Arabis</taxon>
    </lineage>
</organism>
<reference evidence="1" key="1">
    <citation type="submission" date="2019-07" db="EMBL/GenBank/DDBJ databases">
        <authorList>
            <person name="Dittberner H."/>
        </authorList>
    </citation>
    <scope>NUCLEOTIDE SEQUENCE [LARGE SCALE GENOMIC DNA]</scope>
</reference>
<protein>
    <submittedName>
        <fullName evidence="1">Uncharacterized protein</fullName>
    </submittedName>
</protein>
<dbReference type="Proteomes" id="UP000489600">
    <property type="component" value="Unassembled WGS sequence"/>
</dbReference>
<dbReference type="AlphaFoldDB" id="A0A565B7R2"/>
<keyword evidence="2" id="KW-1185">Reference proteome</keyword>
<gene>
    <name evidence="1" type="ORF">ANE_LOCUS8162</name>
</gene>
<evidence type="ECO:0000313" key="2">
    <source>
        <dbReference type="Proteomes" id="UP000489600"/>
    </source>
</evidence>
<evidence type="ECO:0000313" key="1">
    <source>
        <dbReference type="EMBL" id="VVA97717.1"/>
    </source>
</evidence>
<dbReference type="EMBL" id="CABITT030000003">
    <property type="protein sequence ID" value="VVA97717.1"/>
    <property type="molecule type" value="Genomic_DNA"/>
</dbReference>
<proteinExistence type="predicted"/>
<sequence>MASTSSLAARLLIRHGKSAASLLFRGRTTNLTETMQNTGPAIRSLFRFNQTPTMLDKASMACSPRHTSTSRLWIR</sequence>
<comment type="caution">
    <text evidence="1">The sequence shown here is derived from an EMBL/GenBank/DDBJ whole genome shotgun (WGS) entry which is preliminary data.</text>
</comment>